<keyword evidence="6" id="KW-0472">Membrane</keyword>
<evidence type="ECO:0000256" key="6">
    <source>
        <dbReference type="SAM" id="Phobius"/>
    </source>
</evidence>
<evidence type="ECO:0000256" key="1">
    <source>
        <dbReference type="ARBA" id="ARBA00000085"/>
    </source>
</evidence>
<dbReference type="Pfam" id="PF00672">
    <property type="entry name" value="HAMP"/>
    <property type="match status" value="1"/>
</dbReference>
<keyword evidence="4" id="KW-0808">Transferase</keyword>
<dbReference type="SMART" id="SM00086">
    <property type="entry name" value="PAC"/>
    <property type="match status" value="1"/>
</dbReference>
<feature type="transmembrane region" description="Helical" evidence="6">
    <location>
        <begin position="295"/>
        <end position="313"/>
    </location>
</feature>
<dbReference type="CDD" id="cd18773">
    <property type="entry name" value="PDC1_HK_sensor"/>
    <property type="match status" value="1"/>
</dbReference>
<dbReference type="InterPro" id="IPR001610">
    <property type="entry name" value="PAC"/>
</dbReference>
<dbReference type="AlphaFoldDB" id="A0A8J6TLA6"/>
<evidence type="ECO:0000256" key="2">
    <source>
        <dbReference type="ARBA" id="ARBA00012438"/>
    </source>
</evidence>
<dbReference type="GO" id="GO:0016020">
    <property type="term" value="C:membrane"/>
    <property type="evidence" value="ECO:0007669"/>
    <property type="project" value="InterPro"/>
</dbReference>
<evidence type="ECO:0000256" key="5">
    <source>
        <dbReference type="ARBA" id="ARBA00022777"/>
    </source>
</evidence>
<keyword evidence="3" id="KW-0597">Phosphoprotein</keyword>
<dbReference type="InterPro" id="IPR035965">
    <property type="entry name" value="PAS-like_dom_sf"/>
</dbReference>
<dbReference type="InterPro" id="IPR000700">
    <property type="entry name" value="PAS-assoc_C"/>
</dbReference>
<dbReference type="SUPFAM" id="SSF55785">
    <property type="entry name" value="PYP-like sensor domain (PAS domain)"/>
    <property type="match status" value="2"/>
</dbReference>
<accession>A0A8J6TLA6</accession>
<evidence type="ECO:0000313" key="10">
    <source>
        <dbReference type="EMBL" id="MBC8433054.1"/>
    </source>
</evidence>
<feature type="domain" description="PAC" evidence="8">
    <location>
        <begin position="447"/>
        <end position="499"/>
    </location>
</feature>
<evidence type="ECO:0000259" key="8">
    <source>
        <dbReference type="PROSITE" id="PS50113"/>
    </source>
</evidence>
<keyword evidence="6" id="KW-0812">Transmembrane</keyword>
<gene>
    <name evidence="10" type="ORF">H8D96_14170</name>
</gene>
<feature type="domain" description="HAMP" evidence="9">
    <location>
        <begin position="314"/>
        <end position="366"/>
    </location>
</feature>
<dbReference type="InterPro" id="IPR000014">
    <property type="entry name" value="PAS"/>
</dbReference>
<evidence type="ECO:0000313" key="11">
    <source>
        <dbReference type="Proteomes" id="UP000605201"/>
    </source>
</evidence>
<dbReference type="EC" id="2.7.13.3" evidence="2"/>
<dbReference type="SMART" id="SM00091">
    <property type="entry name" value="PAS"/>
    <property type="match status" value="1"/>
</dbReference>
<dbReference type="InterPro" id="IPR052162">
    <property type="entry name" value="Sensor_kinase/Photoreceptor"/>
</dbReference>
<dbReference type="Gene3D" id="6.10.340.10">
    <property type="match status" value="1"/>
</dbReference>
<dbReference type="PANTHER" id="PTHR43304">
    <property type="entry name" value="PHYTOCHROME-LIKE PROTEIN CPH1"/>
    <property type="match status" value="1"/>
</dbReference>
<evidence type="ECO:0000256" key="4">
    <source>
        <dbReference type="ARBA" id="ARBA00022679"/>
    </source>
</evidence>
<feature type="domain" description="PAS" evidence="7">
    <location>
        <begin position="371"/>
        <end position="447"/>
    </location>
</feature>
<dbReference type="InterPro" id="IPR013655">
    <property type="entry name" value="PAS_fold_3"/>
</dbReference>
<dbReference type="PROSITE" id="PS50885">
    <property type="entry name" value="HAMP"/>
    <property type="match status" value="1"/>
</dbReference>
<dbReference type="Pfam" id="PF08447">
    <property type="entry name" value="PAS_3"/>
    <property type="match status" value="1"/>
</dbReference>
<dbReference type="GO" id="GO:0004673">
    <property type="term" value="F:protein histidine kinase activity"/>
    <property type="evidence" value="ECO:0007669"/>
    <property type="project" value="UniProtKB-EC"/>
</dbReference>
<dbReference type="SUPFAM" id="SSF158472">
    <property type="entry name" value="HAMP domain-like"/>
    <property type="match status" value="1"/>
</dbReference>
<evidence type="ECO:0000256" key="3">
    <source>
        <dbReference type="ARBA" id="ARBA00022553"/>
    </source>
</evidence>
<sequence length="548" mass="62300">MKLTPKLTVLFLLLAIVPLFLVSYLSYKNRRRTIEQEKINRLVSTINLKEAAVNRWVEHTERRVHMLARRPLIREYASVLATRGPADPEYQANYRSIREEQLNPTLMEESGFLELSILRAGDGLKLVSSDEKQEGRYRESEPYFVEGKNSTFVQNAYYSLTLAAAVMTIGTPIKDKEGNLIAVLAGHLNLAEMSEIMMQRSGLSATEKTFLVNKFNFFVTEPGSESGYALKKAVYTAGVKAGLEHQNGVGLYNDHRGVPVIGAYRWMPDLELVILAEVDQDEAFAPILALRKARLWISAAVAAIVTLLGLLFARTITRPVLQLLKGAGEIGRGNLEYRIELRGRDEIAWLAAAFNEMAGDLRRSMGALRESETKYRNLTESLDELIYRADPETFVATYVNRAVEEIYGYTVEEFLGDPTQWESAIHPEDKERVFAWFTEAHRKMEGGAIEYRIIRKDKTVRWVEDHPSWEKDQQGNVVSLNGVLSDITERKQAEKALSDSEEKLRNIFENSTNLFYSHTTDHVLTYLSPLCNLSYGLIKNAKWIDNKF</sequence>
<keyword evidence="6" id="KW-1133">Transmembrane helix</keyword>
<comment type="catalytic activity">
    <reaction evidence="1">
        <text>ATP + protein L-histidine = ADP + protein N-phospho-L-histidine.</text>
        <dbReference type="EC" id="2.7.13.3"/>
    </reaction>
</comment>
<dbReference type="PANTHER" id="PTHR43304:SF1">
    <property type="entry name" value="PAC DOMAIN-CONTAINING PROTEIN"/>
    <property type="match status" value="1"/>
</dbReference>
<dbReference type="GO" id="GO:0007165">
    <property type="term" value="P:signal transduction"/>
    <property type="evidence" value="ECO:0007669"/>
    <property type="project" value="InterPro"/>
</dbReference>
<evidence type="ECO:0000259" key="9">
    <source>
        <dbReference type="PROSITE" id="PS50885"/>
    </source>
</evidence>
<dbReference type="PROSITE" id="PS50112">
    <property type="entry name" value="PAS"/>
    <property type="match status" value="1"/>
</dbReference>
<dbReference type="InterPro" id="IPR003660">
    <property type="entry name" value="HAMP_dom"/>
</dbReference>
<keyword evidence="5" id="KW-0418">Kinase</keyword>
<dbReference type="CDD" id="cd00130">
    <property type="entry name" value="PAS"/>
    <property type="match status" value="1"/>
</dbReference>
<dbReference type="PROSITE" id="PS50113">
    <property type="entry name" value="PAC"/>
    <property type="match status" value="1"/>
</dbReference>
<dbReference type="Proteomes" id="UP000605201">
    <property type="component" value="Unassembled WGS sequence"/>
</dbReference>
<name>A0A8J6TLA6_9BACT</name>
<protein>
    <recommendedName>
        <fullName evidence="2">histidine kinase</fullName>
        <ecNumber evidence="2">2.7.13.3</ecNumber>
    </recommendedName>
</protein>
<feature type="transmembrane region" description="Helical" evidence="6">
    <location>
        <begin position="6"/>
        <end position="27"/>
    </location>
</feature>
<reference evidence="10 11" key="1">
    <citation type="submission" date="2020-08" db="EMBL/GenBank/DDBJ databases">
        <title>Bridging the membrane lipid divide: bacteria of the FCB group superphylum have the potential to synthesize archaeal ether lipids.</title>
        <authorList>
            <person name="Villanueva L."/>
            <person name="Von Meijenfeldt F.A.B."/>
            <person name="Westbye A.B."/>
            <person name="Yadav S."/>
            <person name="Hopmans E.C."/>
            <person name="Dutilh B.E."/>
            <person name="Sinninghe Damste J.S."/>
        </authorList>
    </citation>
    <scope>NUCLEOTIDE SEQUENCE [LARGE SCALE GENOMIC DNA]</scope>
    <source>
        <strain evidence="10">NIOZ-UU17</strain>
    </source>
</reference>
<feature type="non-terminal residue" evidence="10">
    <location>
        <position position="548"/>
    </location>
</feature>
<dbReference type="CDD" id="cd06225">
    <property type="entry name" value="HAMP"/>
    <property type="match status" value="1"/>
</dbReference>
<evidence type="ECO:0000259" key="7">
    <source>
        <dbReference type="PROSITE" id="PS50112"/>
    </source>
</evidence>
<comment type="caution">
    <text evidence="10">The sequence shown here is derived from an EMBL/GenBank/DDBJ whole genome shotgun (WGS) entry which is preliminary data.</text>
</comment>
<dbReference type="SMART" id="SM00304">
    <property type="entry name" value="HAMP"/>
    <property type="match status" value="1"/>
</dbReference>
<dbReference type="NCBIfam" id="TIGR00229">
    <property type="entry name" value="sensory_box"/>
    <property type="match status" value="1"/>
</dbReference>
<dbReference type="Gene3D" id="3.30.450.20">
    <property type="entry name" value="PAS domain"/>
    <property type="match status" value="3"/>
</dbReference>
<organism evidence="10 11">
    <name type="scientific">Candidatus Desulfatibia vada</name>
    <dbReference type="NCBI Taxonomy" id="2841696"/>
    <lineage>
        <taxon>Bacteria</taxon>
        <taxon>Pseudomonadati</taxon>
        <taxon>Thermodesulfobacteriota</taxon>
        <taxon>Desulfobacteria</taxon>
        <taxon>Desulfobacterales</taxon>
        <taxon>Desulfobacterales incertae sedis</taxon>
        <taxon>Candidatus Desulfatibia</taxon>
    </lineage>
</organism>
<dbReference type="EMBL" id="JACNIG010000265">
    <property type="protein sequence ID" value="MBC8433054.1"/>
    <property type="molecule type" value="Genomic_DNA"/>
</dbReference>
<proteinExistence type="predicted"/>